<comment type="caution">
    <text evidence="15">The sequence shown here is derived from an EMBL/GenBank/DDBJ whole genome shotgun (WGS) entry which is preliminary data.</text>
</comment>
<comment type="similarity">
    <text evidence="2">Belongs to the OXA1/ALB3/YidC family. Type 1 subfamily.</text>
</comment>
<comment type="subunit">
    <text evidence="8">Interacts with the Sec translocase complex via SecD. Specifically interacts with transmembrane segments of nascent integral membrane proteins during membrane integration.</text>
</comment>
<dbReference type="EMBL" id="PHQP01000094">
    <property type="protein sequence ID" value="RAV33283.1"/>
    <property type="molecule type" value="Genomic_DNA"/>
</dbReference>
<feature type="transmembrane region" description="Helical" evidence="13">
    <location>
        <begin position="182"/>
        <end position="205"/>
    </location>
</feature>
<comment type="subcellular location">
    <subcellularLocation>
        <location evidence="1 12">Membrane</location>
        <topology evidence="1 12">Multi-pass membrane protein</topology>
    </subcellularLocation>
</comment>
<dbReference type="InterPro" id="IPR028055">
    <property type="entry name" value="YidC/Oxa/ALB_C"/>
</dbReference>
<evidence type="ECO:0000256" key="1">
    <source>
        <dbReference type="ARBA" id="ARBA00004141"/>
    </source>
</evidence>
<evidence type="ECO:0000256" key="3">
    <source>
        <dbReference type="ARBA" id="ARBA00015325"/>
    </source>
</evidence>
<evidence type="ECO:0000256" key="10">
    <source>
        <dbReference type="ARBA" id="ARBA00033245"/>
    </source>
</evidence>
<evidence type="ECO:0000256" key="6">
    <source>
        <dbReference type="ARBA" id="ARBA00023136"/>
    </source>
</evidence>
<dbReference type="InterPro" id="IPR001708">
    <property type="entry name" value="YidC/ALB3/OXA1/COX18"/>
</dbReference>
<sequence length="306" mass="34537">MMFLEYPVALVLKGWHWLFSHALGMDTSSAWVISIVFLVFTLRGLLIPLYIRQMRSSRHLANLRPQLRALEREFADKKDAESRALMRQKSKEIRREGEYSAADGCLPALIQIPVIIGLYRLLLRVARPPEGLEATQHSAVGPLSGDDVSTFLNAHIFGVPVPAYVSMTADKLAYLGTVRPDVLHLALPLAICASLFTTLNFVLSMRRSVKTMDYGSAPSRVITRSMFLFGPFVLIFPISFALVGAAPVAILMYWVVNNLWTLTSSQAIQAYLNRTTPYSQEFWEFTAQQKAELKQKKHKKQGKHRK</sequence>
<dbReference type="Pfam" id="PF02096">
    <property type="entry name" value="60KD_IMP"/>
    <property type="match status" value="1"/>
</dbReference>
<evidence type="ECO:0000256" key="5">
    <source>
        <dbReference type="ARBA" id="ARBA00022989"/>
    </source>
</evidence>
<dbReference type="NCBIfam" id="TIGR03592">
    <property type="entry name" value="yidC_oxa1_cterm"/>
    <property type="match status" value="1"/>
</dbReference>
<protein>
    <recommendedName>
        <fullName evidence="3">Membrane protein insertase YidC</fullName>
    </recommendedName>
    <alternativeName>
        <fullName evidence="11">Foldase YidC</fullName>
    </alternativeName>
    <alternativeName>
        <fullName evidence="10">Membrane integrase YidC</fullName>
    </alternativeName>
    <alternativeName>
        <fullName evidence="9">Membrane protein YidC</fullName>
    </alternativeName>
</protein>
<dbReference type="GO" id="GO:0005886">
    <property type="term" value="C:plasma membrane"/>
    <property type="evidence" value="ECO:0007669"/>
    <property type="project" value="TreeGrafter"/>
</dbReference>
<evidence type="ECO:0000313" key="16">
    <source>
        <dbReference type="Proteomes" id="UP000251047"/>
    </source>
</evidence>
<name>A0A364V9D9_9CORY</name>
<dbReference type="GO" id="GO:0032977">
    <property type="term" value="F:membrane insertase activity"/>
    <property type="evidence" value="ECO:0007669"/>
    <property type="project" value="InterPro"/>
</dbReference>
<evidence type="ECO:0000256" key="8">
    <source>
        <dbReference type="ARBA" id="ARBA00026028"/>
    </source>
</evidence>
<evidence type="ECO:0000256" key="9">
    <source>
        <dbReference type="ARBA" id="ARBA00031538"/>
    </source>
</evidence>
<evidence type="ECO:0000259" key="14">
    <source>
        <dbReference type="Pfam" id="PF02096"/>
    </source>
</evidence>
<evidence type="ECO:0000256" key="7">
    <source>
        <dbReference type="ARBA" id="ARBA00025034"/>
    </source>
</evidence>
<evidence type="ECO:0000256" key="11">
    <source>
        <dbReference type="ARBA" id="ARBA00033342"/>
    </source>
</evidence>
<evidence type="ECO:0000256" key="12">
    <source>
        <dbReference type="RuleBase" id="RU003945"/>
    </source>
</evidence>
<dbReference type="OrthoDB" id="9780552at2"/>
<feature type="transmembrane region" description="Helical" evidence="13">
    <location>
        <begin position="226"/>
        <end position="256"/>
    </location>
</feature>
<keyword evidence="5 13" id="KW-1133">Transmembrane helix</keyword>
<reference evidence="15 16" key="1">
    <citation type="journal article" date="2018" name="Syst. Appl. Microbiol.">
        <title>Corynebacterium heidelbergense sp. nov., isolated from the preen glands of Egyptian geese (Alopochen aegyptiacus).</title>
        <authorList>
            <person name="Braun M.S."/>
            <person name="Wang E."/>
            <person name="Zimmermann S."/>
            <person name="Wink M."/>
        </authorList>
    </citation>
    <scope>NUCLEOTIDE SEQUENCE [LARGE SCALE GENOMIC DNA]</scope>
    <source>
        <strain evidence="15 16">DSM 104638</strain>
    </source>
</reference>
<feature type="transmembrane region" description="Helical" evidence="13">
    <location>
        <begin position="30"/>
        <end position="51"/>
    </location>
</feature>
<proteinExistence type="inferred from homology"/>
<accession>A0A364V9D9</accession>
<dbReference type="PANTHER" id="PTHR12428">
    <property type="entry name" value="OXA1"/>
    <property type="match status" value="1"/>
</dbReference>
<dbReference type="Proteomes" id="UP000251047">
    <property type="component" value="Unassembled WGS sequence"/>
</dbReference>
<feature type="domain" description="Membrane insertase YidC/Oxa/ALB C-terminal" evidence="14">
    <location>
        <begin position="31"/>
        <end position="268"/>
    </location>
</feature>
<dbReference type="RefSeq" id="WP_112770196.1">
    <property type="nucleotide sequence ID" value="NZ_CP063191.1"/>
</dbReference>
<dbReference type="GO" id="GO:0051205">
    <property type="term" value="P:protein insertion into membrane"/>
    <property type="evidence" value="ECO:0007669"/>
    <property type="project" value="TreeGrafter"/>
</dbReference>
<dbReference type="PANTHER" id="PTHR12428:SF65">
    <property type="entry name" value="CYTOCHROME C OXIDASE ASSEMBLY PROTEIN COX18, MITOCHONDRIAL"/>
    <property type="match status" value="1"/>
</dbReference>
<evidence type="ECO:0000256" key="13">
    <source>
        <dbReference type="SAM" id="Phobius"/>
    </source>
</evidence>
<dbReference type="AlphaFoldDB" id="A0A364V9D9"/>
<evidence type="ECO:0000313" key="15">
    <source>
        <dbReference type="EMBL" id="RAV33283.1"/>
    </source>
</evidence>
<keyword evidence="4 12" id="KW-0812">Transmembrane</keyword>
<organism evidence="15 16">
    <name type="scientific">Corynebacterium heidelbergense</name>
    <dbReference type="NCBI Taxonomy" id="2055947"/>
    <lineage>
        <taxon>Bacteria</taxon>
        <taxon>Bacillati</taxon>
        <taxon>Actinomycetota</taxon>
        <taxon>Actinomycetes</taxon>
        <taxon>Mycobacteriales</taxon>
        <taxon>Corynebacteriaceae</taxon>
        <taxon>Corynebacterium</taxon>
    </lineage>
</organism>
<comment type="function">
    <text evidence="7">Required for the insertion and/or proper folding and/or complex formation of integral membrane proteins into the membrane. Involved in integration of membrane proteins that insert both dependently and independently of the Sec translocase complex, as well as at least some lipoproteins. Aids folding of multispanning membrane proteins.</text>
</comment>
<evidence type="ECO:0000256" key="4">
    <source>
        <dbReference type="ARBA" id="ARBA00022692"/>
    </source>
</evidence>
<evidence type="ECO:0000256" key="2">
    <source>
        <dbReference type="ARBA" id="ARBA00010527"/>
    </source>
</evidence>
<gene>
    <name evidence="15" type="ORF">CWC39_09300</name>
</gene>
<keyword evidence="6 13" id="KW-0472">Membrane</keyword>